<feature type="region of interest" description="Disordered" evidence="1">
    <location>
        <begin position="33"/>
        <end position="117"/>
    </location>
</feature>
<organism evidence="2">
    <name type="scientific">Graphocephala atropunctata</name>
    <dbReference type="NCBI Taxonomy" id="36148"/>
    <lineage>
        <taxon>Eukaryota</taxon>
        <taxon>Metazoa</taxon>
        <taxon>Ecdysozoa</taxon>
        <taxon>Arthropoda</taxon>
        <taxon>Hexapoda</taxon>
        <taxon>Insecta</taxon>
        <taxon>Pterygota</taxon>
        <taxon>Neoptera</taxon>
        <taxon>Paraneoptera</taxon>
        <taxon>Hemiptera</taxon>
        <taxon>Auchenorrhyncha</taxon>
        <taxon>Membracoidea</taxon>
        <taxon>Cicadellidae</taxon>
        <taxon>Cicadellinae</taxon>
        <taxon>Cicadellini</taxon>
        <taxon>Graphocephala</taxon>
    </lineage>
</organism>
<reference evidence="2" key="1">
    <citation type="submission" date="2015-11" db="EMBL/GenBank/DDBJ databases">
        <title>De novo transcriptome assembly of four potential Pierce s Disease insect vectors from Arizona vineyards.</title>
        <authorList>
            <person name="Tassone E.E."/>
        </authorList>
    </citation>
    <scope>NUCLEOTIDE SEQUENCE</scope>
</reference>
<name>A0A1B6LZ62_9HEMI</name>
<feature type="compositionally biased region" description="Polar residues" evidence="1">
    <location>
        <begin position="39"/>
        <end position="59"/>
    </location>
</feature>
<proteinExistence type="predicted"/>
<evidence type="ECO:0000256" key="1">
    <source>
        <dbReference type="SAM" id="MobiDB-lite"/>
    </source>
</evidence>
<feature type="non-terminal residue" evidence="2">
    <location>
        <position position="117"/>
    </location>
</feature>
<feature type="compositionally biased region" description="Basic and acidic residues" evidence="1">
    <location>
        <begin position="88"/>
        <end position="97"/>
    </location>
</feature>
<feature type="non-terminal residue" evidence="2">
    <location>
        <position position="1"/>
    </location>
</feature>
<dbReference type="AlphaFoldDB" id="A0A1B6LZ62"/>
<gene>
    <name evidence="2" type="ORF">g.1560</name>
</gene>
<protein>
    <submittedName>
        <fullName evidence="2">Uncharacterized protein</fullName>
    </submittedName>
</protein>
<evidence type="ECO:0000313" key="2">
    <source>
        <dbReference type="EMBL" id="JAT28977.1"/>
    </source>
</evidence>
<accession>A0A1B6LZ62</accession>
<feature type="compositionally biased region" description="Polar residues" evidence="1">
    <location>
        <begin position="73"/>
        <end position="86"/>
    </location>
</feature>
<sequence length="117" mass="12790">DTEATCPSTQRSSYYYYRDRPSATGVSTLSHISSAVPPSITNPTSTTQRGISLRSNSLPRDSRGSRSHHQIPSLAQHSTSSRQSSGVRFERDSRSLLDQDDSDGALSAPELPIARRK</sequence>
<dbReference type="EMBL" id="GEBQ01011000">
    <property type="protein sequence ID" value="JAT28977.1"/>
    <property type="molecule type" value="Transcribed_RNA"/>
</dbReference>